<dbReference type="AlphaFoldDB" id="X1NV65"/>
<name>X1NV65_9ZZZZ</name>
<dbReference type="EMBL" id="BARV01027136">
    <property type="protein sequence ID" value="GAI34106.1"/>
    <property type="molecule type" value="Genomic_DNA"/>
</dbReference>
<accession>X1NV65</accession>
<protein>
    <submittedName>
        <fullName evidence="1">Uncharacterized protein</fullName>
    </submittedName>
</protein>
<proteinExistence type="predicted"/>
<feature type="non-terminal residue" evidence="1">
    <location>
        <position position="1"/>
    </location>
</feature>
<comment type="caution">
    <text evidence="1">The sequence shown here is derived from an EMBL/GenBank/DDBJ whole genome shotgun (WGS) entry which is preliminary data.</text>
</comment>
<gene>
    <name evidence="1" type="ORF">S06H3_43723</name>
</gene>
<evidence type="ECO:0000313" key="1">
    <source>
        <dbReference type="EMBL" id="GAI34106.1"/>
    </source>
</evidence>
<reference evidence="1" key="1">
    <citation type="journal article" date="2014" name="Front. Microbiol.">
        <title>High frequency of phylogenetically diverse reductive dehalogenase-homologous genes in deep subseafloor sedimentary metagenomes.</title>
        <authorList>
            <person name="Kawai M."/>
            <person name="Futagami T."/>
            <person name="Toyoda A."/>
            <person name="Takaki Y."/>
            <person name="Nishi S."/>
            <person name="Hori S."/>
            <person name="Arai W."/>
            <person name="Tsubouchi T."/>
            <person name="Morono Y."/>
            <person name="Uchiyama I."/>
            <person name="Ito T."/>
            <person name="Fujiyama A."/>
            <person name="Inagaki F."/>
            <person name="Takami H."/>
        </authorList>
    </citation>
    <scope>NUCLEOTIDE SEQUENCE</scope>
    <source>
        <strain evidence="1">Expedition CK06-06</strain>
    </source>
</reference>
<sequence length="31" mass="3671">KAIITIWGRKEQYAPLSPVDKKEVKNLERFI</sequence>
<organism evidence="1">
    <name type="scientific">marine sediment metagenome</name>
    <dbReference type="NCBI Taxonomy" id="412755"/>
    <lineage>
        <taxon>unclassified sequences</taxon>
        <taxon>metagenomes</taxon>
        <taxon>ecological metagenomes</taxon>
    </lineage>
</organism>